<dbReference type="RefSeq" id="WP_044227134.1">
    <property type="nucleotide sequence ID" value="NZ_JRYR02000001.1"/>
</dbReference>
<dbReference type="SUPFAM" id="SSF51230">
    <property type="entry name" value="Single hybrid motif"/>
    <property type="match status" value="1"/>
</dbReference>
<dbReference type="OrthoDB" id="9812676at2"/>
<dbReference type="STRING" id="915059.NH26_19310"/>
<keyword evidence="1" id="KW-0092">Biotin</keyword>
<dbReference type="CDD" id="cd06850">
    <property type="entry name" value="biotinyl_domain"/>
    <property type="match status" value="1"/>
</dbReference>
<dbReference type="FunFam" id="2.40.50.100:FF:000003">
    <property type="entry name" value="Acetyl-CoA carboxylase biotin carboxyl carrier protein"/>
    <property type="match status" value="1"/>
</dbReference>
<comment type="caution">
    <text evidence="3">The sequence shown here is derived from an EMBL/GenBank/DDBJ whole genome shotgun (WGS) entry which is preliminary data.</text>
</comment>
<protein>
    <recommendedName>
        <fullName evidence="2">Lipoyl-binding domain-containing protein</fullName>
    </recommendedName>
</protein>
<evidence type="ECO:0000313" key="3">
    <source>
        <dbReference type="EMBL" id="OHX68342.1"/>
    </source>
</evidence>
<dbReference type="InterPro" id="IPR000089">
    <property type="entry name" value="Biotin_lipoyl"/>
</dbReference>
<sequence length="167" mass="18990">MLTVNLNDKCFSINKDKQSLIIDNRKVDFHLKKTHHNVYQVTYNNSTFDIEIINKDEEYKATTLKINGKTVEVQGKSSLDAMLEKLGMNQKVEHEEKHIQAPMPGKVVDILCKEGQHVQKGDSLIILEAMKMENVLKAPSDGVIEKIFTSTNTSVEKNQTLIDMETE</sequence>
<proteinExistence type="predicted"/>
<accession>A0A1S1Z536</accession>
<dbReference type="AlphaFoldDB" id="A0A1S1Z536"/>
<dbReference type="InterPro" id="IPR050709">
    <property type="entry name" value="Biotin_Carboxyl_Carrier/Decarb"/>
</dbReference>
<gene>
    <name evidence="3" type="ORF">NH26_19310</name>
</gene>
<evidence type="ECO:0000256" key="1">
    <source>
        <dbReference type="ARBA" id="ARBA00023267"/>
    </source>
</evidence>
<dbReference type="PROSITE" id="PS00188">
    <property type="entry name" value="BIOTIN"/>
    <property type="match status" value="1"/>
</dbReference>
<evidence type="ECO:0000259" key="2">
    <source>
        <dbReference type="PROSITE" id="PS50968"/>
    </source>
</evidence>
<feature type="domain" description="Lipoyl-binding" evidence="2">
    <location>
        <begin position="83"/>
        <end position="165"/>
    </location>
</feature>
<dbReference type="Proteomes" id="UP000179797">
    <property type="component" value="Unassembled WGS sequence"/>
</dbReference>
<dbReference type="Gene3D" id="2.40.50.100">
    <property type="match status" value="1"/>
</dbReference>
<keyword evidence="4" id="KW-1185">Reference proteome</keyword>
<evidence type="ECO:0000313" key="4">
    <source>
        <dbReference type="Proteomes" id="UP000179797"/>
    </source>
</evidence>
<reference evidence="3 4" key="1">
    <citation type="journal article" date="2012" name="Int. J. Syst. Evol. Microbiol.">
        <title>Flammeovirga pacifica sp. nov., isolated from deep-sea sediment.</title>
        <authorList>
            <person name="Xu H."/>
            <person name="Fu Y."/>
            <person name="Yang N."/>
            <person name="Ding Z."/>
            <person name="Lai Q."/>
            <person name="Zeng R."/>
        </authorList>
    </citation>
    <scope>NUCLEOTIDE SEQUENCE [LARGE SCALE GENOMIC DNA]</scope>
    <source>
        <strain evidence="4">DSM 24597 / LMG 26175 / WPAGA1</strain>
    </source>
</reference>
<dbReference type="InterPro" id="IPR001882">
    <property type="entry name" value="Biotin_BS"/>
</dbReference>
<dbReference type="PANTHER" id="PTHR45266:SF3">
    <property type="entry name" value="OXALOACETATE DECARBOXYLASE ALPHA CHAIN"/>
    <property type="match status" value="1"/>
</dbReference>
<dbReference type="Pfam" id="PF00364">
    <property type="entry name" value="Biotin_lipoyl"/>
    <property type="match status" value="1"/>
</dbReference>
<name>A0A1S1Z536_FLAPC</name>
<dbReference type="PROSITE" id="PS50968">
    <property type="entry name" value="BIOTINYL_LIPOYL"/>
    <property type="match status" value="1"/>
</dbReference>
<dbReference type="InterPro" id="IPR011053">
    <property type="entry name" value="Single_hybrid_motif"/>
</dbReference>
<dbReference type="EMBL" id="JRYR02000001">
    <property type="protein sequence ID" value="OHX68342.1"/>
    <property type="molecule type" value="Genomic_DNA"/>
</dbReference>
<dbReference type="PANTHER" id="PTHR45266">
    <property type="entry name" value="OXALOACETATE DECARBOXYLASE ALPHA CHAIN"/>
    <property type="match status" value="1"/>
</dbReference>
<organism evidence="3 4">
    <name type="scientific">Flammeovirga pacifica</name>
    <dbReference type="NCBI Taxonomy" id="915059"/>
    <lineage>
        <taxon>Bacteria</taxon>
        <taxon>Pseudomonadati</taxon>
        <taxon>Bacteroidota</taxon>
        <taxon>Cytophagia</taxon>
        <taxon>Cytophagales</taxon>
        <taxon>Flammeovirgaceae</taxon>
        <taxon>Flammeovirga</taxon>
    </lineage>
</organism>